<keyword evidence="11" id="KW-0282">Flagellum</keyword>
<evidence type="ECO:0000313" key="10">
    <source>
        <dbReference type="EMBL" id="KGJ71861.1"/>
    </source>
</evidence>
<dbReference type="EMBL" id="JACHBQ010000001">
    <property type="protein sequence ID" value="MBB5640834.1"/>
    <property type="molecule type" value="Genomic_DNA"/>
</dbReference>
<evidence type="ECO:0000256" key="2">
    <source>
        <dbReference type="ARBA" id="ARBA00004236"/>
    </source>
</evidence>
<keyword evidence="11" id="KW-0969">Cilium</keyword>
<keyword evidence="6 9" id="KW-0472">Membrane</keyword>
<accession>A0A099J0R7</accession>
<evidence type="ECO:0000313" key="13">
    <source>
        <dbReference type="Proteomes" id="UP000561726"/>
    </source>
</evidence>
<dbReference type="eggNOG" id="COG3190">
    <property type="taxonomic scope" value="Bacteria"/>
</dbReference>
<keyword evidence="4 9" id="KW-0812">Transmembrane</keyword>
<organism evidence="10 12">
    <name type="scientific">Cryobacterium roopkundense</name>
    <dbReference type="NCBI Taxonomy" id="1001240"/>
    <lineage>
        <taxon>Bacteria</taxon>
        <taxon>Bacillati</taxon>
        <taxon>Actinomycetota</taxon>
        <taxon>Actinomycetes</taxon>
        <taxon>Micrococcales</taxon>
        <taxon>Microbacteriaceae</taxon>
        <taxon>Cryobacterium</taxon>
    </lineage>
</organism>
<dbReference type="RefSeq" id="WP_035839893.1">
    <property type="nucleotide sequence ID" value="NZ_JACHBQ010000001.1"/>
</dbReference>
<comment type="subcellular location">
    <subcellularLocation>
        <location evidence="1">Bacterial flagellum basal body</location>
    </subcellularLocation>
    <subcellularLocation>
        <location evidence="2">Cell membrane</location>
    </subcellularLocation>
</comment>
<evidence type="ECO:0000313" key="11">
    <source>
        <dbReference type="EMBL" id="MBB5640834.1"/>
    </source>
</evidence>
<evidence type="ECO:0000313" key="12">
    <source>
        <dbReference type="Proteomes" id="UP000029864"/>
    </source>
</evidence>
<comment type="similarity">
    <text evidence="8">Belongs to the FliO/MopB family.</text>
</comment>
<keyword evidence="5 9" id="KW-1133">Transmembrane helix</keyword>
<dbReference type="PANTHER" id="PTHR38766:SF1">
    <property type="entry name" value="FLAGELLAR PROTEIN FLIO"/>
    <property type="match status" value="1"/>
</dbReference>
<dbReference type="Proteomes" id="UP000029864">
    <property type="component" value="Unassembled WGS sequence"/>
</dbReference>
<dbReference type="PANTHER" id="PTHR38766">
    <property type="entry name" value="FLAGELLAR PROTEIN FLIO"/>
    <property type="match status" value="1"/>
</dbReference>
<keyword evidence="7" id="KW-0975">Bacterial flagellum</keyword>
<reference evidence="11 13" key="2">
    <citation type="submission" date="2020-08" db="EMBL/GenBank/DDBJ databases">
        <title>Sequencing the genomes of 1000 actinobacteria strains.</title>
        <authorList>
            <person name="Klenk H.-P."/>
        </authorList>
    </citation>
    <scope>NUCLEOTIDE SEQUENCE [LARGE SCALE GENOMIC DNA]</scope>
    <source>
        <strain evidence="11 13">DSM 21065</strain>
    </source>
</reference>
<dbReference type="GO" id="GO:0044781">
    <property type="term" value="P:bacterial-type flagellum organization"/>
    <property type="evidence" value="ECO:0007669"/>
    <property type="project" value="InterPro"/>
</dbReference>
<dbReference type="InterPro" id="IPR022781">
    <property type="entry name" value="Flagellar_biosynth_FliO"/>
</dbReference>
<evidence type="ECO:0000256" key="4">
    <source>
        <dbReference type="ARBA" id="ARBA00022692"/>
    </source>
</evidence>
<evidence type="ECO:0000256" key="5">
    <source>
        <dbReference type="ARBA" id="ARBA00022989"/>
    </source>
</evidence>
<dbReference type="Pfam" id="PF04347">
    <property type="entry name" value="FliO"/>
    <property type="match status" value="1"/>
</dbReference>
<sequence>MDTLIVALRVVVSLSVVLALLWYLQRRFTKGVRARGGANLVTVVGRQGLGQKASVVVVDIDGQRLVLGVTEQSVTVLHGSGTPVPAAGHEAFARSMHTATVSTAPESDAAVGAPLEFRPRRKPVQAGALSGSILSASTWQQAAAALRQGR</sequence>
<protein>
    <submittedName>
        <fullName evidence="11">Flagellar protein FliO/FliZ</fullName>
    </submittedName>
</protein>
<dbReference type="STRING" id="1001240.GY21_19285"/>
<evidence type="ECO:0000256" key="9">
    <source>
        <dbReference type="SAM" id="Phobius"/>
    </source>
</evidence>
<evidence type="ECO:0000256" key="1">
    <source>
        <dbReference type="ARBA" id="ARBA00004117"/>
    </source>
</evidence>
<evidence type="ECO:0000256" key="6">
    <source>
        <dbReference type="ARBA" id="ARBA00023136"/>
    </source>
</evidence>
<evidence type="ECO:0000256" key="8">
    <source>
        <dbReference type="ARBA" id="ARBA00037937"/>
    </source>
</evidence>
<dbReference type="OrthoDB" id="5191841at2"/>
<dbReference type="GO" id="GO:0005886">
    <property type="term" value="C:plasma membrane"/>
    <property type="evidence" value="ECO:0007669"/>
    <property type="project" value="UniProtKB-SubCell"/>
</dbReference>
<keyword evidence="12" id="KW-1185">Reference proteome</keyword>
<dbReference type="GO" id="GO:0009425">
    <property type="term" value="C:bacterial-type flagellum basal body"/>
    <property type="evidence" value="ECO:0007669"/>
    <property type="project" value="UniProtKB-SubCell"/>
</dbReference>
<comment type="caution">
    <text evidence="10">The sequence shown here is derived from an EMBL/GenBank/DDBJ whole genome shotgun (WGS) entry which is preliminary data.</text>
</comment>
<dbReference type="InterPro" id="IPR052205">
    <property type="entry name" value="FliO/MopB"/>
</dbReference>
<keyword evidence="3" id="KW-1003">Cell membrane</keyword>
<reference evidence="10 12" key="1">
    <citation type="submission" date="2014-08" db="EMBL/GenBank/DDBJ databases">
        <authorList>
            <person name="Sisinthy S."/>
        </authorList>
    </citation>
    <scope>NUCLEOTIDE SEQUENCE [LARGE SCALE GENOMIC DNA]</scope>
    <source>
        <strain evidence="10 12">RuG17</strain>
    </source>
</reference>
<dbReference type="EMBL" id="JPXF01000122">
    <property type="protein sequence ID" value="KGJ71861.1"/>
    <property type="molecule type" value="Genomic_DNA"/>
</dbReference>
<feature type="transmembrane region" description="Helical" evidence="9">
    <location>
        <begin position="6"/>
        <end position="24"/>
    </location>
</feature>
<name>A0A099J0R7_9MICO</name>
<dbReference type="AlphaFoldDB" id="A0A099J0R7"/>
<evidence type="ECO:0000256" key="3">
    <source>
        <dbReference type="ARBA" id="ARBA00022475"/>
    </source>
</evidence>
<evidence type="ECO:0000256" key="7">
    <source>
        <dbReference type="ARBA" id="ARBA00023143"/>
    </source>
</evidence>
<keyword evidence="11" id="KW-0966">Cell projection</keyword>
<gene>
    <name evidence="11" type="ORF">BJ997_001382</name>
    <name evidence="10" type="ORF">GY21_19285</name>
</gene>
<proteinExistence type="inferred from homology"/>
<dbReference type="Proteomes" id="UP000561726">
    <property type="component" value="Unassembled WGS sequence"/>
</dbReference>